<proteinExistence type="predicted"/>
<accession>A0AAW4X6W8</accession>
<protein>
    <submittedName>
        <fullName evidence="2">Uncharacterized protein</fullName>
    </submittedName>
</protein>
<evidence type="ECO:0000313" key="2">
    <source>
        <dbReference type="EMBL" id="MCC4478104.1"/>
    </source>
</evidence>
<organism evidence="2 3">
    <name type="scientific">Limosilactobacillus reuteri</name>
    <name type="common">Lactobacillus reuteri</name>
    <dbReference type="NCBI Taxonomy" id="1598"/>
    <lineage>
        <taxon>Bacteria</taxon>
        <taxon>Bacillati</taxon>
        <taxon>Bacillota</taxon>
        <taxon>Bacilli</taxon>
        <taxon>Lactobacillales</taxon>
        <taxon>Lactobacillaceae</taxon>
        <taxon>Limosilactobacillus</taxon>
    </lineage>
</organism>
<evidence type="ECO:0000256" key="1">
    <source>
        <dbReference type="SAM" id="MobiDB-lite"/>
    </source>
</evidence>
<dbReference type="Proteomes" id="UP001198026">
    <property type="component" value="Unassembled WGS sequence"/>
</dbReference>
<dbReference type="EMBL" id="JAJGWB010000137">
    <property type="protein sequence ID" value="MCC4478104.1"/>
    <property type="molecule type" value="Genomic_DNA"/>
</dbReference>
<reference evidence="2" key="1">
    <citation type="submission" date="2021-10" db="EMBL/GenBank/DDBJ databases">
        <title>Evolutionary history and lifestyle of the vertebrate symbiont Limosilactobacillus reuteri.</title>
        <authorList>
            <person name="Zheng J."/>
            <person name="Li F."/>
            <person name="Gaenzle M."/>
            <person name="Walter J."/>
        </authorList>
    </citation>
    <scope>NUCLEOTIDE SEQUENCE</scope>
    <source>
        <strain evidence="2">GQ_1_3_1</strain>
    </source>
</reference>
<name>A0AAW4X6W8_LIMRT</name>
<dbReference type="RefSeq" id="WP_228340875.1">
    <property type="nucleotide sequence ID" value="NZ_JAJGWA010000130.1"/>
</dbReference>
<dbReference type="AlphaFoldDB" id="A0AAW4X6W8"/>
<feature type="region of interest" description="Disordered" evidence="1">
    <location>
        <begin position="1"/>
        <end position="21"/>
    </location>
</feature>
<comment type="caution">
    <text evidence="2">The sequence shown here is derived from an EMBL/GenBank/DDBJ whole genome shotgun (WGS) entry which is preliminary data.</text>
</comment>
<evidence type="ECO:0000313" key="3">
    <source>
        <dbReference type="Proteomes" id="UP001198026"/>
    </source>
</evidence>
<sequence>MNLDDFKTTLGEKSANDQNKKPLIDSNIPVYDFDEIKNHYVSKNLNLFKDPKIKGPKSVDALYHEKEKNVLFEFKSGSLSSKDIFEIHTKIYDSFMILCDLFDEHLTCTLNKEIFVLVFDDEKDTGALDKKFLSIKTNYSSNNSMETISNYVMDKANEHLVKFNLIKYKGYLFQDVYTVPKTKFDHEIKKIIP</sequence>
<gene>
    <name evidence="2" type="ORF">LMB76_07740</name>
</gene>